<reference evidence="1" key="1">
    <citation type="journal article" date="2023" name="Insect Mol. Biol.">
        <title>Genome sequencing provides insights into the evolution of gene families encoding plant cell wall-degrading enzymes in longhorned beetles.</title>
        <authorList>
            <person name="Shin N.R."/>
            <person name="Okamura Y."/>
            <person name="Kirsch R."/>
            <person name="Pauchet Y."/>
        </authorList>
    </citation>
    <scope>NUCLEOTIDE SEQUENCE</scope>
    <source>
        <strain evidence="1">RBIC_L_NR</strain>
    </source>
</reference>
<accession>A0AAV8WQC9</accession>
<keyword evidence="2" id="KW-1185">Reference proteome</keyword>
<protein>
    <submittedName>
        <fullName evidence="1">Uncharacterized protein</fullName>
    </submittedName>
</protein>
<proteinExistence type="predicted"/>
<organism evidence="1 2">
    <name type="scientific">Rhamnusium bicolor</name>
    <dbReference type="NCBI Taxonomy" id="1586634"/>
    <lineage>
        <taxon>Eukaryota</taxon>
        <taxon>Metazoa</taxon>
        <taxon>Ecdysozoa</taxon>
        <taxon>Arthropoda</taxon>
        <taxon>Hexapoda</taxon>
        <taxon>Insecta</taxon>
        <taxon>Pterygota</taxon>
        <taxon>Neoptera</taxon>
        <taxon>Endopterygota</taxon>
        <taxon>Coleoptera</taxon>
        <taxon>Polyphaga</taxon>
        <taxon>Cucujiformia</taxon>
        <taxon>Chrysomeloidea</taxon>
        <taxon>Cerambycidae</taxon>
        <taxon>Lepturinae</taxon>
        <taxon>Rhagiini</taxon>
        <taxon>Rhamnusium</taxon>
    </lineage>
</organism>
<sequence length="313" mass="36637">MTQNSLDVQILDYVLTNFDNVHVSIHDIPKITDHSVISVNLFSGKIGTYMEIIKSFRILNELNIHKINLELISSQFLLCCTDVNVLYDNLLVTCQYIVDDIAPIKTYSVKSNCLPWYDCEVKSRCRERVLNYQIFDYNKNEINWQNYKKLRNEVVNLLKQKKQQYCYNKIDICKNYPIKMWKTLKTLINNKNNTSDFNNGIQFDINGEIRTIKIDINIAEQFNEYFIDSIKDIINTIDTGAEWNNNNDVLTSFSEFRKIDLKESGTIVNSLDGTCSVHETLNGKFLKEIFGVIGHILFNFLIHLCKQEYFQMI</sequence>
<evidence type="ECO:0000313" key="1">
    <source>
        <dbReference type="EMBL" id="KAJ8928678.1"/>
    </source>
</evidence>
<dbReference type="EMBL" id="JANEYF010005298">
    <property type="protein sequence ID" value="KAJ8928678.1"/>
    <property type="molecule type" value="Genomic_DNA"/>
</dbReference>
<dbReference type="AlphaFoldDB" id="A0AAV8WQC9"/>
<gene>
    <name evidence="1" type="ORF">NQ314_018731</name>
</gene>
<name>A0AAV8WQC9_9CUCU</name>
<evidence type="ECO:0000313" key="2">
    <source>
        <dbReference type="Proteomes" id="UP001162156"/>
    </source>
</evidence>
<dbReference type="Proteomes" id="UP001162156">
    <property type="component" value="Unassembled WGS sequence"/>
</dbReference>
<comment type="caution">
    <text evidence="1">The sequence shown here is derived from an EMBL/GenBank/DDBJ whole genome shotgun (WGS) entry which is preliminary data.</text>
</comment>